<name>A0ABC8J5V2_ERUVS</name>
<comment type="caution">
    <text evidence="1">The sequence shown here is derived from an EMBL/GenBank/DDBJ whole genome shotgun (WGS) entry which is preliminary data.</text>
</comment>
<dbReference type="EMBL" id="CAKOAT010064043">
    <property type="protein sequence ID" value="CAH8306141.1"/>
    <property type="molecule type" value="Genomic_DNA"/>
</dbReference>
<keyword evidence="2" id="KW-1185">Reference proteome</keyword>
<evidence type="ECO:0000313" key="2">
    <source>
        <dbReference type="Proteomes" id="UP001642260"/>
    </source>
</evidence>
<sequence>MIITTIMMCIYKEEYDKQESEWHGEPDLLLPLRKIYVLCFCDIDGVSVFCLNGTVYTHGSVTGQPESLSHPGELIFWNCRGSYTREKFSFVGDFRLFQTS</sequence>
<protein>
    <submittedName>
        <fullName evidence="1">Uncharacterized protein</fullName>
    </submittedName>
</protein>
<gene>
    <name evidence="1" type="ORF">ERUC_LOCUS4268</name>
</gene>
<organism evidence="1 2">
    <name type="scientific">Eruca vesicaria subsp. sativa</name>
    <name type="common">Garden rocket</name>
    <name type="synonym">Eruca sativa</name>
    <dbReference type="NCBI Taxonomy" id="29727"/>
    <lineage>
        <taxon>Eukaryota</taxon>
        <taxon>Viridiplantae</taxon>
        <taxon>Streptophyta</taxon>
        <taxon>Embryophyta</taxon>
        <taxon>Tracheophyta</taxon>
        <taxon>Spermatophyta</taxon>
        <taxon>Magnoliopsida</taxon>
        <taxon>eudicotyledons</taxon>
        <taxon>Gunneridae</taxon>
        <taxon>Pentapetalae</taxon>
        <taxon>rosids</taxon>
        <taxon>malvids</taxon>
        <taxon>Brassicales</taxon>
        <taxon>Brassicaceae</taxon>
        <taxon>Brassiceae</taxon>
        <taxon>Eruca</taxon>
    </lineage>
</organism>
<evidence type="ECO:0000313" key="1">
    <source>
        <dbReference type="EMBL" id="CAH8306141.1"/>
    </source>
</evidence>
<dbReference type="Proteomes" id="UP001642260">
    <property type="component" value="Unassembled WGS sequence"/>
</dbReference>
<reference evidence="1 2" key="1">
    <citation type="submission" date="2022-03" db="EMBL/GenBank/DDBJ databases">
        <authorList>
            <person name="Macdonald S."/>
            <person name="Ahmed S."/>
            <person name="Newling K."/>
        </authorList>
    </citation>
    <scope>NUCLEOTIDE SEQUENCE [LARGE SCALE GENOMIC DNA]</scope>
</reference>
<dbReference type="AlphaFoldDB" id="A0ABC8J5V2"/>
<proteinExistence type="predicted"/>
<accession>A0ABC8J5V2</accession>